<evidence type="ECO:0000259" key="6">
    <source>
        <dbReference type="SMART" id="SM00382"/>
    </source>
</evidence>
<dbReference type="InterPro" id="IPR055237">
    <property type="entry name" value="Cdc6_lid"/>
</dbReference>
<feature type="binding site" evidence="5">
    <location>
        <position position="221"/>
    </location>
    <ligand>
        <name>ATP</name>
        <dbReference type="ChEBI" id="CHEBI:30616"/>
    </ligand>
</feature>
<keyword evidence="8" id="KW-0131">Cell cycle</keyword>
<dbReference type="PANTHER" id="PTHR10763:SF26">
    <property type="entry name" value="CELL DIVISION CONTROL PROTEIN 6 HOMOLOG"/>
    <property type="match status" value="1"/>
</dbReference>
<evidence type="ECO:0000256" key="5">
    <source>
        <dbReference type="HAMAP-Rule" id="MF_01407"/>
    </source>
</evidence>
<evidence type="ECO:0000256" key="3">
    <source>
        <dbReference type="ARBA" id="ARBA00022741"/>
    </source>
</evidence>
<evidence type="ECO:0000256" key="4">
    <source>
        <dbReference type="ARBA" id="ARBA00022840"/>
    </source>
</evidence>
<dbReference type="NCBIfam" id="NF001626">
    <property type="entry name" value="PRK00411.1-5"/>
    <property type="match status" value="1"/>
</dbReference>
<dbReference type="PANTHER" id="PTHR10763">
    <property type="entry name" value="CELL DIVISION CONTROL PROTEIN 6-RELATED"/>
    <property type="match status" value="1"/>
</dbReference>
<gene>
    <name evidence="8" type="ORF">AArcSl_0254</name>
</gene>
<evidence type="ECO:0000256" key="2">
    <source>
        <dbReference type="ARBA" id="ARBA00022705"/>
    </source>
</evidence>
<dbReference type="EMBL" id="CP025066">
    <property type="protein sequence ID" value="AUX07909.1"/>
    <property type="molecule type" value="Genomic_DNA"/>
</dbReference>
<comment type="function">
    <text evidence="5">Involved in regulation of DNA replication.</text>
</comment>
<evidence type="ECO:0000259" key="7">
    <source>
        <dbReference type="SMART" id="SM01074"/>
    </source>
</evidence>
<protein>
    <recommendedName>
        <fullName evidence="5">ORC1-type DNA replication protein</fullName>
    </recommendedName>
</protein>
<dbReference type="GO" id="GO:0051301">
    <property type="term" value="P:cell division"/>
    <property type="evidence" value="ECO:0007669"/>
    <property type="project" value="UniProtKB-KW"/>
</dbReference>
<feature type="domain" description="AAA+ ATPase" evidence="6">
    <location>
        <begin position="54"/>
        <end position="202"/>
    </location>
</feature>
<keyword evidence="9" id="KW-1185">Reference proteome</keyword>
<keyword evidence="8" id="KW-0132">Cell division</keyword>
<dbReference type="Gene3D" id="1.10.8.60">
    <property type="match status" value="1"/>
</dbReference>
<dbReference type="Pfam" id="PF13401">
    <property type="entry name" value="AAA_22"/>
    <property type="match status" value="1"/>
</dbReference>
<dbReference type="NCBIfam" id="NF001624">
    <property type="entry name" value="PRK00411.1-2"/>
    <property type="match status" value="1"/>
</dbReference>
<dbReference type="InterPro" id="IPR015163">
    <property type="entry name" value="Cdc6_C"/>
</dbReference>
<evidence type="ECO:0000313" key="9">
    <source>
        <dbReference type="Proteomes" id="UP000263012"/>
    </source>
</evidence>
<dbReference type="Gene3D" id="3.40.50.300">
    <property type="entry name" value="P-loop containing nucleotide triphosphate hydrolases"/>
    <property type="match status" value="1"/>
</dbReference>
<dbReference type="Proteomes" id="UP000263012">
    <property type="component" value="Chromosome"/>
</dbReference>
<dbReference type="InterPro" id="IPR003593">
    <property type="entry name" value="AAA+_ATPase"/>
</dbReference>
<dbReference type="HAMAP" id="MF_01407">
    <property type="entry name" value="ORC1_type_DNA_replic_protein"/>
    <property type="match status" value="1"/>
</dbReference>
<dbReference type="InterPro" id="IPR014277">
    <property type="entry name" value="Orc1/Cdc6_arc"/>
</dbReference>
<evidence type="ECO:0000313" key="8">
    <source>
        <dbReference type="EMBL" id="AUX07909.1"/>
    </source>
</evidence>
<dbReference type="RefSeq" id="WP_119813947.1">
    <property type="nucleotide sequence ID" value="NZ_CP025066.1"/>
</dbReference>
<feature type="binding site" evidence="5">
    <location>
        <position position="209"/>
    </location>
    <ligand>
        <name>ATP</name>
        <dbReference type="ChEBI" id="CHEBI:30616"/>
    </ligand>
</feature>
<dbReference type="InterPro" id="IPR049945">
    <property type="entry name" value="AAA_22"/>
</dbReference>
<dbReference type="NCBIfam" id="TIGR02928">
    <property type="entry name" value="orc1/cdc6 family replication initiation protein"/>
    <property type="match status" value="1"/>
</dbReference>
<dbReference type="InterPro" id="IPR050311">
    <property type="entry name" value="ORC1/CDC6"/>
</dbReference>
<keyword evidence="2 5" id="KW-0235">DNA replication</keyword>
<dbReference type="CDD" id="cd00009">
    <property type="entry name" value="AAA"/>
    <property type="match status" value="1"/>
</dbReference>
<dbReference type="Gene3D" id="1.10.10.10">
    <property type="entry name" value="Winged helix-like DNA-binding domain superfamily/Winged helix DNA-binding domain"/>
    <property type="match status" value="1"/>
</dbReference>
<sequence>MGDGHDDGMLSWDESVFRDEHVFEIDYVPETFKHRESQLESLKYALRPAVRGSRPLNTMVRGPPGTGKTTAVQKLFGELRAQTEVRTVHVNCQVDSTRYAVFSRLFEAIFDYEPPSSGVSFKKLFRQVAEQLVEEDDVLVVALDDVNYLFYENEASDTLYSLLRAHEAHSGAKIGVILISSDLDLDVVDSLDSRVQSVFRPEEVYFPVYDVDEIYDILHERAKRGFHDGVAGRPELERVAELTAESGDLRVGIDLLKRAGLNAEMRASRTVSTEDIEEAYDKSKYVHLSRSLRGLTDSERTLLAVVADHDGEQAGEVYEAFHERTDLGYTRYSEIVNKLDRLNLIEAEYTDVDGRGRSRSLELQYDADAVLDRLEDV</sequence>
<dbReference type="GO" id="GO:0005524">
    <property type="term" value="F:ATP binding"/>
    <property type="evidence" value="ECO:0007669"/>
    <property type="project" value="UniProtKB-UniRule"/>
</dbReference>
<reference evidence="9" key="1">
    <citation type="submission" date="2017-11" db="EMBL/GenBank/DDBJ databases">
        <title>Phenotypic and genomic properties of facultatively anaerobic sulfur-reducing natronoarchaea from hypersaline soda lakes.</title>
        <authorList>
            <person name="Sorokin D.Y."/>
            <person name="Kublanov I.V."/>
            <person name="Roman P."/>
            <person name="Sinninghe Damste J.S."/>
            <person name="Golyshin P.N."/>
            <person name="Rojo D."/>
            <person name="Ciordia S."/>
            <person name="Mena M.D.C."/>
            <person name="Ferrer M."/>
            <person name="Messina E."/>
            <person name="Smedile F."/>
            <person name="La Spada G."/>
            <person name="La Cono V."/>
            <person name="Yakimov M.M."/>
        </authorList>
    </citation>
    <scope>NUCLEOTIDE SEQUENCE [LARGE SCALE GENOMIC DNA]</scope>
    <source>
        <strain evidence="9">AArc-Sl</strain>
    </source>
</reference>
<organism evidence="8 9">
    <name type="scientific">Halalkaliarchaeum desulfuricum</name>
    <dbReference type="NCBI Taxonomy" id="2055893"/>
    <lineage>
        <taxon>Archaea</taxon>
        <taxon>Methanobacteriati</taxon>
        <taxon>Methanobacteriota</taxon>
        <taxon>Stenosarchaea group</taxon>
        <taxon>Halobacteria</taxon>
        <taxon>Halobacteriales</taxon>
        <taxon>Haloferacaceae</taxon>
        <taxon>Halalkaliarchaeum</taxon>
    </lineage>
</organism>
<accession>A0A343TFN7</accession>
<dbReference type="SUPFAM" id="SSF52540">
    <property type="entry name" value="P-loop containing nucleoside triphosphate hydrolases"/>
    <property type="match status" value="1"/>
</dbReference>
<dbReference type="AlphaFoldDB" id="A0A343TFN7"/>
<dbReference type="KEGG" id="hdf:AArcSl_0254"/>
<feature type="domain" description="Cdc6 C-terminal" evidence="7">
    <location>
        <begin position="302"/>
        <end position="374"/>
    </location>
</feature>
<dbReference type="SMART" id="SM00382">
    <property type="entry name" value="AAA"/>
    <property type="match status" value="1"/>
</dbReference>
<dbReference type="InterPro" id="IPR036388">
    <property type="entry name" value="WH-like_DNA-bd_sf"/>
</dbReference>
<dbReference type="SMART" id="SM01074">
    <property type="entry name" value="Cdc6_C"/>
    <property type="match status" value="1"/>
</dbReference>
<dbReference type="GeneID" id="37876590"/>
<dbReference type="OrthoDB" id="53276at2157"/>
<name>A0A343TFN7_9EURY</name>
<keyword evidence="4 5" id="KW-0067">ATP-binding</keyword>
<proteinExistence type="inferred from homology"/>
<dbReference type="GO" id="GO:0006260">
    <property type="term" value="P:DNA replication"/>
    <property type="evidence" value="ECO:0007669"/>
    <property type="project" value="UniProtKB-UniRule"/>
</dbReference>
<evidence type="ECO:0000256" key="1">
    <source>
        <dbReference type="ARBA" id="ARBA00006184"/>
    </source>
</evidence>
<dbReference type="InterPro" id="IPR036390">
    <property type="entry name" value="WH_DNA-bd_sf"/>
</dbReference>
<feature type="binding site" evidence="5">
    <location>
        <begin position="66"/>
        <end position="70"/>
    </location>
    <ligand>
        <name>ATP</name>
        <dbReference type="ChEBI" id="CHEBI:30616"/>
    </ligand>
</feature>
<comment type="similarity">
    <text evidence="1 5">Belongs to the CDC6/cdc18 family.</text>
</comment>
<dbReference type="GO" id="GO:0016887">
    <property type="term" value="F:ATP hydrolysis activity"/>
    <property type="evidence" value="ECO:0007669"/>
    <property type="project" value="InterPro"/>
</dbReference>
<dbReference type="SUPFAM" id="SSF46785">
    <property type="entry name" value="Winged helix' DNA-binding domain"/>
    <property type="match status" value="1"/>
</dbReference>
<dbReference type="Pfam" id="PF22703">
    <property type="entry name" value="Cdc6_lid"/>
    <property type="match status" value="1"/>
</dbReference>
<keyword evidence="3 5" id="KW-0547">Nucleotide-binding</keyword>
<dbReference type="InterPro" id="IPR027417">
    <property type="entry name" value="P-loop_NTPase"/>
</dbReference>